<reference evidence="1 2" key="1">
    <citation type="submission" date="2016-11" db="EMBL/GenBank/DDBJ databases">
        <authorList>
            <person name="Jaros S."/>
            <person name="Januszkiewicz K."/>
            <person name="Wedrychowicz H."/>
        </authorList>
    </citation>
    <scope>NUCLEOTIDE SEQUENCE [LARGE SCALE GENOMIC DNA]</scope>
    <source>
        <strain evidence="1 2">DSM 14214</strain>
    </source>
</reference>
<keyword evidence="2" id="KW-1185">Reference proteome</keyword>
<evidence type="ECO:0000313" key="1">
    <source>
        <dbReference type="EMBL" id="SHJ91405.1"/>
    </source>
</evidence>
<dbReference type="Proteomes" id="UP000183975">
    <property type="component" value="Unassembled WGS sequence"/>
</dbReference>
<accession>A0A1M6N6P2</accession>
<organism evidence="1 2">
    <name type="scientific">Anaerotignum lactatifermentans DSM 14214</name>
    <dbReference type="NCBI Taxonomy" id="1121323"/>
    <lineage>
        <taxon>Bacteria</taxon>
        <taxon>Bacillati</taxon>
        <taxon>Bacillota</taxon>
        <taxon>Clostridia</taxon>
        <taxon>Lachnospirales</taxon>
        <taxon>Anaerotignaceae</taxon>
        <taxon>Anaerotignum</taxon>
    </lineage>
</organism>
<proteinExistence type="predicted"/>
<protein>
    <submittedName>
        <fullName evidence="1">Uncharacterized protein</fullName>
    </submittedName>
</protein>
<name>A0A1M6N6P2_9FIRM</name>
<dbReference type="EMBL" id="FRAH01000009">
    <property type="protein sequence ID" value="SHJ91405.1"/>
    <property type="molecule type" value="Genomic_DNA"/>
</dbReference>
<evidence type="ECO:0000313" key="2">
    <source>
        <dbReference type="Proteomes" id="UP000183975"/>
    </source>
</evidence>
<sequence>MDLFVECTTTEVRTKVQDIFQKKDLLETQTTVLAELEQLRDKL</sequence>
<gene>
    <name evidence="1" type="ORF">SAMN02745138_00785</name>
</gene>
<dbReference type="AlphaFoldDB" id="A0A1M6N6P2"/>
<dbReference type="RefSeq" id="WP_276326380.1">
    <property type="nucleotide sequence ID" value="NZ_FRAH01000009.1"/>
</dbReference>